<keyword evidence="1" id="KW-1133">Transmembrane helix</keyword>
<dbReference type="SUPFAM" id="SSF81296">
    <property type="entry name" value="E set domains"/>
    <property type="match status" value="2"/>
</dbReference>
<dbReference type="InterPro" id="IPR014756">
    <property type="entry name" value="Ig_E-set"/>
</dbReference>
<name>A0A382PLB8_9ZZZZ</name>
<organism evidence="3">
    <name type="scientific">marine metagenome</name>
    <dbReference type="NCBI Taxonomy" id="408172"/>
    <lineage>
        <taxon>unclassified sequences</taxon>
        <taxon>metagenomes</taxon>
        <taxon>ecological metagenomes</taxon>
    </lineage>
</organism>
<dbReference type="CDD" id="cd00102">
    <property type="entry name" value="IPT"/>
    <property type="match status" value="1"/>
</dbReference>
<dbReference type="SMART" id="SM00429">
    <property type="entry name" value="IPT"/>
    <property type="match status" value="1"/>
</dbReference>
<dbReference type="InterPro" id="IPR013783">
    <property type="entry name" value="Ig-like_fold"/>
</dbReference>
<feature type="non-terminal residue" evidence="3">
    <location>
        <position position="275"/>
    </location>
</feature>
<feature type="transmembrane region" description="Helical" evidence="1">
    <location>
        <begin position="6"/>
        <end position="26"/>
    </location>
</feature>
<evidence type="ECO:0000259" key="2">
    <source>
        <dbReference type="SMART" id="SM00429"/>
    </source>
</evidence>
<keyword evidence="1" id="KW-0812">Transmembrane</keyword>
<dbReference type="InterPro" id="IPR002909">
    <property type="entry name" value="IPT_dom"/>
</dbReference>
<reference evidence="3" key="1">
    <citation type="submission" date="2018-05" db="EMBL/GenBank/DDBJ databases">
        <authorList>
            <person name="Lanie J.A."/>
            <person name="Ng W.-L."/>
            <person name="Kazmierczak K.M."/>
            <person name="Andrzejewski T.M."/>
            <person name="Davidsen T.M."/>
            <person name="Wayne K.J."/>
            <person name="Tettelin H."/>
            <person name="Glass J.I."/>
            <person name="Rusch D."/>
            <person name="Podicherti R."/>
            <person name="Tsui H.-C.T."/>
            <person name="Winkler M.E."/>
        </authorList>
    </citation>
    <scope>NUCLEOTIDE SEQUENCE</scope>
</reference>
<evidence type="ECO:0000313" key="3">
    <source>
        <dbReference type="EMBL" id="SVC74174.1"/>
    </source>
</evidence>
<evidence type="ECO:0000256" key="1">
    <source>
        <dbReference type="SAM" id="Phobius"/>
    </source>
</evidence>
<protein>
    <recommendedName>
        <fullName evidence="2">IPT/TIG domain-containing protein</fullName>
    </recommendedName>
</protein>
<proteinExistence type="predicted"/>
<dbReference type="Gene3D" id="2.60.40.10">
    <property type="entry name" value="Immunoglobulins"/>
    <property type="match status" value="2"/>
</dbReference>
<sequence length="275" mass="29084">MKKIVFSVTFTLISFSIVGVICTWAVPIEKGKQLMIIAGQVKDNDGTLLEDTNVIIKNINKETQNSQRTLTGNEAGIFDIILIDFSNKSVADTGDQLEVIVKLDDGEIITRKIHIVTEDEVENSLVTISVQVGEKPSVSSIAPSTSTLDGGITVTITGNGFQNGASARMGENAMVAVNFVSETTLTAIIPAGTLGVTDLVISNPDGRSATLLQSFIYTSLAPVVTAVNPTFGVTTSHTSTTISGENFQDGATVSFGGTESKRVVFVSFMELIADT</sequence>
<keyword evidence="1" id="KW-0472">Membrane</keyword>
<gene>
    <name evidence="3" type="ORF">METZ01_LOCUS327028</name>
</gene>
<dbReference type="Pfam" id="PF01833">
    <property type="entry name" value="TIG"/>
    <property type="match status" value="2"/>
</dbReference>
<feature type="domain" description="IPT/TIG" evidence="2">
    <location>
        <begin position="135"/>
        <end position="218"/>
    </location>
</feature>
<dbReference type="AlphaFoldDB" id="A0A382PLB8"/>
<dbReference type="EMBL" id="UINC01108228">
    <property type="protein sequence ID" value="SVC74174.1"/>
    <property type="molecule type" value="Genomic_DNA"/>
</dbReference>
<accession>A0A382PLB8</accession>